<dbReference type="Proteomes" id="UP000314986">
    <property type="component" value="Unassembled WGS sequence"/>
</dbReference>
<feature type="transmembrane region" description="Helical" evidence="7">
    <location>
        <begin position="210"/>
        <end position="226"/>
    </location>
</feature>
<dbReference type="InterPro" id="IPR001841">
    <property type="entry name" value="Znf_RING"/>
</dbReference>
<dbReference type="PROSITE" id="PS50119">
    <property type="entry name" value="ZF_BBOX"/>
    <property type="match status" value="1"/>
</dbReference>
<dbReference type="PROSITE" id="PS00518">
    <property type="entry name" value="ZF_RING_1"/>
    <property type="match status" value="1"/>
</dbReference>
<evidence type="ECO:0000256" key="1">
    <source>
        <dbReference type="ARBA" id="ARBA00022588"/>
    </source>
</evidence>
<dbReference type="GO" id="GO:0008270">
    <property type="term" value="F:zinc ion binding"/>
    <property type="evidence" value="ECO:0007669"/>
    <property type="project" value="UniProtKB-KW"/>
</dbReference>
<dbReference type="InterPro" id="IPR000315">
    <property type="entry name" value="Znf_B-box"/>
</dbReference>
<dbReference type="InterPro" id="IPR043136">
    <property type="entry name" value="B30.2/SPRY_sf"/>
</dbReference>
<dbReference type="InterPro" id="IPR003879">
    <property type="entry name" value="Butyrophylin_SPRY"/>
</dbReference>
<dbReference type="Pfam" id="PF00622">
    <property type="entry name" value="SPRY"/>
    <property type="match status" value="1"/>
</dbReference>
<sequence>MAAASSQEGLEEELTCPICLQIFSDPVILGCNHSFCRDCIEKTWKELNSEIYSCPECEAEFLEKPCLEDNVKLANIAQIYRNHDISLDPLPCNYCTDDPQPAVKTCLKCEASMCLQHLKPHTENPVFKNHPLVDAAEDIALWKCNEHNKLLEIYCMDDEVCICTFCTVVGQHKKHNCTSIDEGEKELRVCVIQFSLLINVIRRCIKCKDYYYYYLLLFFFCTLLLLKDTIKDVKGNIREKYDGLRKMIRREEKDAFQFLDQQESRVTGSIDNQLSMLESRIETFKMFLNDLTKLADEKEEVIFIQVISPSLYLLQRLSPQVDISKCFIGYTVKCAFCRVPYSMGFYLVYFGFLLLFTDGSSPILDPNTAFPNLILSDNNKTVQRTEEKQLYPDNPDRFDFFPQVLCSEGVSMGRCYWEVQIKGDGRWGLGVCYKSLNRRGRDIAYSLGMNEKSWSIYSWSRSLTGWHNRNGIKLTSAQPSRVGVFVDFEAGIISFYNVSCNNLTLLHTFQQQTFIEPLCPTLGTYSFIVTCTCDCQDGGR</sequence>
<keyword evidence="4" id="KW-0862">Zinc</keyword>
<dbReference type="Pfam" id="PF13765">
    <property type="entry name" value="PRY"/>
    <property type="match status" value="1"/>
</dbReference>
<proteinExistence type="predicted"/>
<keyword evidence="1" id="KW-0399">Innate immunity</keyword>
<reference evidence="11" key="4">
    <citation type="submission" date="2025-08" db="UniProtKB">
        <authorList>
            <consortium name="Ensembl"/>
        </authorList>
    </citation>
    <scope>IDENTIFICATION</scope>
</reference>
<keyword evidence="2" id="KW-0479">Metal-binding</keyword>
<dbReference type="InterPro" id="IPR013083">
    <property type="entry name" value="Znf_RING/FYVE/PHD"/>
</dbReference>
<dbReference type="PROSITE" id="PS50089">
    <property type="entry name" value="ZF_RING_2"/>
    <property type="match status" value="1"/>
</dbReference>
<reference evidence="12" key="3">
    <citation type="journal article" date="2014" name="Nature">
        <title>Elephant shark genome provides unique insights into gnathostome evolution.</title>
        <authorList>
            <consortium name="International Elephant Shark Genome Sequencing Consortium"/>
            <person name="Venkatesh B."/>
            <person name="Lee A.P."/>
            <person name="Ravi V."/>
            <person name="Maurya A.K."/>
            <person name="Lian M.M."/>
            <person name="Swann J.B."/>
            <person name="Ohta Y."/>
            <person name="Flajnik M.F."/>
            <person name="Sutoh Y."/>
            <person name="Kasahara M."/>
            <person name="Hoon S."/>
            <person name="Gangu V."/>
            <person name="Roy S.W."/>
            <person name="Irimia M."/>
            <person name="Korzh V."/>
            <person name="Kondrychyn I."/>
            <person name="Lim Z.W."/>
            <person name="Tay B.H."/>
            <person name="Tohari S."/>
            <person name="Kong K.W."/>
            <person name="Ho S."/>
            <person name="Lorente-Galdos B."/>
            <person name="Quilez J."/>
            <person name="Marques-Bonet T."/>
            <person name="Raney B.J."/>
            <person name="Ingham P.W."/>
            <person name="Tay A."/>
            <person name="Hillier L.W."/>
            <person name="Minx P."/>
            <person name="Boehm T."/>
            <person name="Wilson R.K."/>
            <person name="Brenner S."/>
            <person name="Warren W.C."/>
        </authorList>
    </citation>
    <scope>NUCLEOTIDE SEQUENCE [LARGE SCALE GENOMIC DNA]</scope>
</reference>
<keyword evidence="12" id="KW-1185">Reference proteome</keyword>
<evidence type="ECO:0000313" key="11">
    <source>
        <dbReference type="Ensembl" id="ENSCMIP00000043462.1"/>
    </source>
</evidence>
<keyword evidence="7" id="KW-0472">Membrane</keyword>
<keyword evidence="3 6" id="KW-0863">Zinc-finger</keyword>
<dbReference type="InParanoid" id="A0A4W3JLJ2"/>
<dbReference type="Pfam" id="PF15227">
    <property type="entry name" value="zf-C3HC4_4"/>
    <property type="match status" value="1"/>
</dbReference>
<evidence type="ECO:0000256" key="4">
    <source>
        <dbReference type="ARBA" id="ARBA00022833"/>
    </source>
</evidence>
<feature type="transmembrane region" description="Helical" evidence="7">
    <location>
        <begin position="339"/>
        <end position="357"/>
    </location>
</feature>
<dbReference type="CDD" id="cd19769">
    <property type="entry name" value="Bbox2_TRIM16-like"/>
    <property type="match status" value="1"/>
</dbReference>
<dbReference type="AlphaFoldDB" id="A0A4W3JLJ2"/>
<evidence type="ECO:0000313" key="12">
    <source>
        <dbReference type="Proteomes" id="UP000314986"/>
    </source>
</evidence>
<dbReference type="InterPro" id="IPR013320">
    <property type="entry name" value="ConA-like_dom_sf"/>
</dbReference>
<evidence type="ECO:0000256" key="7">
    <source>
        <dbReference type="SAM" id="Phobius"/>
    </source>
</evidence>
<dbReference type="GO" id="GO:0045087">
    <property type="term" value="P:innate immune response"/>
    <property type="evidence" value="ECO:0007669"/>
    <property type="project" value="UniProtKB-KW"/>
</dbReference>
<dbReference type="GO" id="GO:0005737">
    <property type="term" value="C:cytoplasm"/>
    <property type="evidence" value="ECO:0007669"/>
    <property type="project" value="UniProtKB-ARBA"/>
</dbReference>
<dbReference type="GeneTree" id="ENSGT01030000234583"/>
<evidence type="ECO:0000256" key="3">
    <source>
        <dbReference type="ARBA" id="ARBA00022771"/>
    </source>
</evidence>
<keyword evidence="7" id="KW-0812">Transmembrane</keyword>
<evidence type="ECO:0000256" key="5">
    <source>
        <dbReference type="ARBA" id="ARBA00022859"/>
    </source>
</evidence>
<dbReference type="Pfam" id="PF00643">
    <property type="entry name" value="zf-B_box"/>
    <property type="match status" value="1"/>
</dbReference>
<evidence type="ECO:0000259" key="8">
    <source>
        <dbReference type="PROSITE" id="PS50089"/>
    </source>
</evidence>
<dbReference type="InterPro" id="IPR003877">
    <property type="entry name" value="SPRY_dom"/>
</dbReference>
<dbReference type="SUPFAM" id="SSF57845">
    <property type="entry name" value="B-box zinc-binding domain"/>
    <property type="match status" value="1"/>
</dbReference>
<evidence type="ECO:0000256" key="2">
    <source>
        <dbReference type="ARBA" id="ARBA00022723"/>
    </source>
</evidence>
<evidence type="ECO:0000259" key="10">
    <source>
        <dbReference type="PROSITE" id="PS50188"/>
    </source>
</evidence>
<dbReference type="Gene3D" id="4.10.830.40">
    <property type="match status" value="1"/>
</dbReference>
<keyword evidence="7" id="KW-1133">Transmembrane helix</keyword>
<dbReference type="SMART" id="SM00336">
    <property type="entry name" value="BBOX"/>
    <property type="match status" value="2"/>
</dbReference>
<feature type="domain" description="B30.2/SPRY" evidence="10">
    <location>
        <begin position="342"/>
        <end position="540"/>
    </location>
</feature>
<dbReference type="Gene3D" id="2.60.120.920">
    <property type="match status" value="1"/>
</dbReference>
<dbReference type="Gene3D" id="3.30.160.60">
    <property type="entry name" value="Classic Zinc Finger"/>
    <property type="match status" value="1"/>
</dbReference>
<feature type="domain" description="B box-type" evidence="9">
    <location>
        <begin position="144"/>
        <end position="180"/>
    </location>
</feature>
<dbReference type="PRINTS" id="PR01407">
    <property type="entry name" value="BUTYPHLNCDUF"/>
</dbReference>
<dbReference type="InterPro" id="IPR001870">
    <property type="entry name" value="B30.2/SPRY"/>
</dbReference>
<dbReference type="SUPFAM" id="SSF57850">
    <property type="entry name" value="RING/U-box"/>
    <property type="match status" value="1"/>
</dbReference>
<dbReference type="SMART" id="SM00449">
    <property type="entry name" value="SPRY"/>
    <property type="match status" value="1"/>
</dbReference>
<organism evidence="11 12">
    <name type="scientific">Callorhinchus milii</name>
    <name type="common">Ghost shark</name>
    <dbReference type="NCBI Taxonomy" id="7868"/>
    <lineage>
        <taxon>Eukaryota</taxon>
        <taxon>Metazoa</taxon>
        <taxon>Chordata</taxon>
        <taxon>Craniata</taxon>
        <taxon>Vertebrata</taxon>
        <taxon>Chondrichthyes</taxon>
        <taxon>Holocephali</taxon>
        <taxon>Chimaeriformes</taxon>
        <taxon>Callorhinchidae</taxon>
        <taxon>Callorhinchus</taxon>
    </lineage>
</organism>
<feature type="domain" description="RING-type" evidence="8">
    <location>
        <begin position="16"/>
        <end position="58"/>
    </location>
</feature>
<dbReference type="SUPFAM" id="SSF49899">
    <property type="entry name" value="Concanavalin A-like lectins/glucanases"/>
    <property type="match status" value="1"/>
</dbReference>
<dbReference type="InterPro" id="IPR051051">
    <property type="entry name" value="E3_ubiq-ligase_TRIM/RNF"/>
</dbReference>
<reference evidence="12" key="1">
    <citation type="journal article" date="2006" name="Science">
        <title>Ancient noncoding elements conserved in the human genome.</title>
        <authorList>
            <person name="Venkatesh B."/>
            <person name="Kirkness E.F."/>
            <person name="Loh Y.H."/>
            <person name="Halpern A.L."/>
            <person name="Lee A.P."/>
            <person name="Johnson J."/>
            <person name="Dandona N."/>
            <person name="Viswanathan L.D."/>
            <person name="Tay A."/>
            <person name="Venter J.C."/>
            <person name="Strausberg R.L."/>
            <person name="Brenner S."/>
        </authorList>
    </citation>
    <scope>NUCLEOTIDE SEQUENCE [LARGE SCALE GENOMIC DNA]</scope>
</reference>
<evidence type="ECO:0000259" key="9">
    <source>
        <dbReference type="PROSITE" id="PS50119"/>
    </source>
</evidence>
<evidence type="ECO:0000256" key="6">
    <source>
        <dbReference type="PROSITE-ProRule" id="PRU00024"/>
    </source>
</evidence>
<dbReference type="PANTHER" id="PTHR25465:SF31">
    <property type="entry name" value="RING-TYPE DOMAIN-CONTAINING PROTEIN"/>
    <property type="match status" value="1"/>
</dbReference>
<dbReference type="SMART" id="SM00589">
    <property type="entry name" value="PRY"/>
    <property type="match status" value="1"/>
</dbReference>
<dbReference type="InterPro" id="IPR017907">
    <property type="entry name" value="Znf_RING_CS"/>
</dbReference>
<dbReference type="Gene3D" id="3.30.40.10">
    <property type="entry name" value="Zinc/RING finger domain, C3HC4 (zinc finger)"/>
    <property type="match status" value="1"/>
</dbReference>
<reference evidence="11" key="5">
    <citation type="submission" date="2025-09" db="UniProtKB">
        <authorList>
            <consortium name="Ensembl"/>
        </authorList>
    </citation>
    <scope>IDENTIFICATION</scope>
</reference>
<dbReference type="PROSITE" id="PS50188">
    <property type="entry name" value="B302_SPRY"/>
    <property type="match status" value="1"/>
</dbReference>
<name>A0A4W3JLJ2_CALMI</name>
<dbReference type="Ensembl" id="ENSCMIT00000044084.1">
    <property type="protein sequence ID" value="ENSCMIP00000043462.1"/>
    <property type="gene ID" value="ENSCMIG00000017983.1"/>
</dbReference>
<keyword evidence="5" id="KW-0391">Immunity</keyword>
<dbReference type="InterPro" id="IPR006574">
    <property type="entry name" value="PRY"/>
</dbReference>
<accession>A0A4W3JLJ2</accession>
<dbReference type="SMART" id="SM00184">
    <property type="entry name" value="RING"/>
    <property type="match status" value="1"/>
</dbReference>
<dbReference type="OMA" id="AYISIRC"/>
<reference evidence="12" key="2">
    <citation type="journal article" date="2007" name="PLoS Biol.">
        <title>Survey sequencing and comparative analysis of the elephant shark (Callorhinchus milii) genome.</title>
        <authorList>
            <person name="Venkatesh B."/>
            <person name="Kirkness E.F."/>
            <person name="Loh Y.H."/>
            <person name="Halpern A.L."/>
            <person name="Lee A.P."/>
            <person name="Johnson J."/>
            <person name="Dandona N."/>
            <person name="Viswanathan L.D."/>
            <person name="Tay A."/>
            <person name="Venter J.C."/>
            <person name="Strausberg R.L."/>
            <person name="Brenner S."/>
        </authorList>
    </citation>
    <scope>NUCLEOTIDE SEQUENCE [LARGE SCALE GENOMIC DNA]</scope>
</reference>
<dbReference type="PANTHER" id="PTHR25465">
    <property type="entry name" value="B-BOX DOMAIN CONTAINING"/>
    <property type="match status" value="1"/>
</dbReference>
<protein>
    <submittedName>
        <fullName evidence="11">Uncharacterized protein</fullName>
    </submittedName>
</protein>